<feature type="chain" id="PRO_5003872711" description="SCP domain-containing protein" evidence="1">
    <location>
        <begin position="25"/>
        <end position="254"/>
    </location>
</feature>
<evidence type="ECO:0000259" key="2">
    <source>
        <dbReference type="Pfam" id="PF00188"/>
    </source>
</evidence>
<organism evidence="3 4">
    <name type="scientific">Globisporangium ultimum (strain ATCC 200006 / CBS 805.95 / DAOM BR144)</name>
    <name type="common">Pythium ultimum</name>
    <dbReference type="NCBI Taxonomy" id="431595"/>
    <lineage>
        <taxon>Eukaryota</taxon>
        <taxon>Sar</taxon>
        <taxon>Stramenopiles</taxon>
        <taxon>Oomycota</taxon>
        <taxon>Peronosporomycetes</taxon>
        <taxon>Pythiales</taxon>
        <taxon>Pythiaceae</taxon>
        <taxon>Globisporangium</taxon>
    </lineage>
</organism>
<dbReference type="Gene3D" id="3.40.33.10">
    <property type="entry name" value="CAP"/>
    <property type="match status" value="1"/>
</dbReference>
<reference evidence="3" key="3">
    <citation type="submission" date="2015-02" db="UniProtKB">
        <authorList>
            <consortium name="EnsemblProtists"/>
        </authorList>
    </citation>
    <scope>IDENTIFICATION</scope>
    <source>
        <strain evidence="3">DAOM BR144</strain>
    </source>
</reference>
<dbReference type="eggNOG" id="ENOG502QUKP">
    <property type="taxonomic scope" value="Eukaryota"/>
</dbReference>
<proteinExistence type="predicted"/>
<dbReference type="VEuPathDB" id="FungiDB:PYU1_G010949"/>
<dbReference type="AlphaFoldDB" id="K3X173"/>
<dbReference type="SUPFAM" id="SSF55797">
    <property type="entry name" value="PR-1-like"/>
    <property type="match status" value="1"/>
</dbReference>
<evidence type="ECO:0000256" key="1">
    <source>
        <dbReference type="SAM" id="SignalP"/>
    </source>
</evidence>
<protein>
    <recommendedName>
        <fullName evidence="2">SCP domain-containing protein</fullName>
    </recommendedName>
</protein>
<dbReference type="OMA" id="QGRVMWQ"/>
<feature type="signal peptide" evidence="1">
    <location>
        <begin position="1"/>
        <end position="24"/>
    </location>
</feature>
<dbReference type="CDD" id="cd05379">
    <property type="entry name" value="CAP_bacterial"/>
    <property type="match status" value="1"/>
</dbReference>
<dbReference type="HOGENOM" id="CLU_084629_0_0_1"/>
<name>K3X173_GLOUD</name>
<dbReference type="InterPro" id="IPR035940">
    <property type="entry name" value="CAP_sf"/>
</dbReference>
<dbReference type="Gene3D" id="3.50.4.10">
    <property type="entry name" value="Hepatocyte Growth Factor"/>
    <property type="match status" value="1"/>
</dbReference>
<keyword evidence="4" id="KW-1185">Reference proteome</keyword>
<feature type="domain" description="SCP" evidence="2">
    <location>
        <begin position="131"/>
        <end position="250"/>
    </location>
</feature>
<dbReference type="PANTHER" id="PTHR31157:SF1">
    <property type="entry name" value="SCP DOMAIN-CONTAINING PROTEIN"/>
    <property type="match status" value="1"/>
</dbReference>
<dbReference type="EnsemblProtists" id="PYU1_T010972">
    <property type="protein sequence ID" value="PYU1_T010972"/>
    <property type="gene ID" value="PYU1_G010949"/>
</dbReference>
<keyword evidence="1" id="KW-0732">Signal</keyword>
<dbReference type="Proteomes" id="UP000019132">
    <property type="component" value="Unassembled WGS sequence"/>
</dbReference>
<dbReference type="InterPro" id="IPR014044">
    <property type="entry name" value="CAP_dom"/>
</dbReference>
<sequence length="254" mass="27368">MQPSTKSFLLLSALTAAIMHTSTASYQTGSQGRVMWDNNCDFYGQDTYSVRAIPDVCGDICANDGGCTHWTWTNYNGGTCWFKNGSSATKNTYYGAGCGYVIGRIGSSNSGQQQTVTVNNGLNAVETQTMLNSINAYRNQNGLASLAANAQLHAAANGHSQEQANRCTMTHDGSNGSKAWDRMAQQGYQWTNAAENVAAGQTSVQSVMTSWWNSPGHRANILNAEVKDVGFAKAVNNGCGNYKTYWTQDFGKSK</sequence>
<evidence type="ECO:0000313" key="4">
    <source>
        <dbReference type="Proteomes" id="UP000019132"/>
    </source>
</evidence>
<reference evidence="4" key="2">
    <citation type="submission" date="2010-04" db="EMBL/GenBank/DDBJ databases">
        <authorList>
            <person name="Buell R."/>
            <person name="Hamilton J."/>
            <person name="Hostetler J."/>
        </authorList>
    </citation>
    <scope>NUCLEOTIDE SEQUENCE [LARGE SCALE GENOMIC DNA]</scope>
    <source>
        <strain evidence="4">DAOM:BR144</strain>
    </source>
</reference>
<dbReference type="Pfam" id="PF00188">
    <property type="entry name" value="CAP"/>
    <property type="match status" value="1"/>
</dbReference>
<dbReference type="PANTHER" id="PTHR31157">
    <property type="entry name" value="SCP DOMAIN-CONTAINING PROTEIN"/>
    <property type="match status" value="1"/>
</dbReference>
<accession>K3X173</accession>
<evidence type="ECO:0000313" key="3">
    <source>
        <dbReference type="EnsemblProtists" id="PYU1_T010972"/>
    </source>
</evidence>
<dbReference type="STRING" id="431595.K3X173"/>
<dbReference type="InParanoid" id="K3X173"/>
<dbReference type="EMBL" id="GL376590">
    <property type="status" value="NOT_ANNOTATED_CDS"/>
    <property type="molecule type" value="Genomic_DNA"/>
</dbReference>
<reference evidence="4" key="1">
    <citation type="journal article" date="2010" name="Genome Biol.">
        <title>Genome sequence of the necrotrophic plant pathogen Pythium ultimum reveals original pathogenicity mechanisms and effector repertoire.</title>
        <authorList>
            <person name="Levesque C.A."/>
            <person name="Brouwer H."/>
            <person name="Cano L."/>
            <person name="Hamilton J.P."/>
            <person name="Holt C."/>
            <person name="Huitema E."/>
            <person name="Raffaele S."/>
            <person name="Robideau G.P."/>
            <person name="Thines M."/>
            <person name="Win J."/>
            <person name="Zerillo M.M."/>
            <person name="Beakes G.W."/>
            <person name="Boore J.L."/>
            <person name="Busam D."/>
            <person name="Dumas B."/>
            <person name="Ferriera S."/>
            <person name="Fuerstenberg S.I."/>
            <person name="Gachon C.M."/>
            <person name="Gaulin E."/>
            <person name="Govers F."/>
            <person name="Grenville-Briggs L."/>
            <person name="Horner N."/>
            <person name="Hostetler J."/>
            <person name="Jiang R.H."/>
            <person name="Johnson J."/>
            <person name="Krajaejun T."/>
            <person name="Lin H."/>
            <person name="Meijer H.J."/>
            <person name="Moore B."/>
            <person name="Morris P."/>
            <person name="Phuntmart V."/>
            <person name="Puiu D."/>
            <person name="Shetty J."/>
            <person name="Stajich J.E."/>
            <person name="Tripathy S."/>
            <person name="Wawra S."/>
            <person name="van West P."/>
            <person name="Whitty B.R."/>
            <person name="Coutinho P.M."/>
            <person name="Henrissat B."/>
            <person name="Martin F."/>
            <person name="Thomas P.D."/>
            <person name="Tyler B.M."/>
            <person name="De Vries R.P."/>
            <person name="Kamoun S."/>
            <person name="Yandell M."/>
            <person name="Tisserat N."/>
            <person name="Buell C.R."/>
        </authorList>
    </citation>
    <scope>NUCLEOTIDE SEQUENCE</scope>
    <source>
        <strain evidence="4">DAOM:BR144</strain>
    </source>
</reference>